<evidence type="ECO:0000256" key="19">
    <source>
        <dbReference type="ARBA" id="ARBA00023264"/>
    </source>
</evidence>
<evidence type="ECO:0000256" key="7">
    <source>
        <dbReference type="ARBA" id="ARBA00022519"/>
    </source>
</evidence>
<dbReference type="GO" id="GO:0005886">
    <property type="term" value="C:plasma membrane"/>
    <property type="evidence" value="ECO:0007669"/>
    <property type="project" value="UniProtKB-SubCell"/>
</dbReference>
<evidence type="ECO:0000256" key="10">
    <source>
        <dbReference type="ARBA" id="ARBA00022723"/>
    </source>
</evidence>
<dbReference type="CDD" id="cd14264">
    <property type="entry name" value="DAGK_IM"/>
    <property type="match status" value="1"/>
</dbReference>
<reference evidence="25" key="1">
    <citation type="journal article" date="2020" name="J. ISSAAS">
        <title>Lactobacilli and other gastrointestinal microbiota of Peromyscus leucopus, reservoir host for agents of Lyme disease and other zoonoses in North America.</title>
        <authorList>
            <person name="Milovic A."/>
            <person name="Bassam K."/>
            <person name="Shao H."/>
            <person name="Chatzistamou I."/>
            <person name="Tufts D.M."/>
            <person name="Diuk-Wasser M."/>
            <person name="Barbour A.G."/>
        </authorList>
    </citation>
    <scope>NUCLEOTIDE SEQUENCE</scope>
    <source>
        <strain evidence="25">LL4</strain>
    </source>
</reference>
<keyword evidence="17 24" id="KW-0472">Membrane</keyword>
<evidence type="ECO:0000256" key="1">
    <source>
        <dbReference type="ARBA" id="ARBA00004429"/>
    </source>
</evidence>
<evidence type="ECO:0000256" key="24">
    <source>
        <dbReference type="RuleBase" id="RU363065"/>
    </source>
</evidence>
<keyword evidence="10 23" id="KW-0479">Metal-binding</keyword>
<feature type="binding site" evidence="23">
    <location>
        <position position="84"/>
    </location>
    <ligand>
        <name>a divalent metal cation</name>
        <dbReference type="ChEBI" id="CHEBI:60240"/>
    </ligand>
</feature>
<evidence type="ECO:0000256" key="8">
    <source>
        <dbReference type="ARBA" id="ARBA00022679"/>
    </source>
</evidence>
<dbReference type="InterPro" id="IPR036945">
    <property type="entry name" value="DAGK_sf"/>
</dbReference>
<keyword evidence="15 24" id="KW-1133">Transmembrane helix</keyword>
<keyword evidence="7" id="KW-0997">Cell inner membrane</keyword>
<evidence type="ECO:0000256" key="12">
    <source>
        <dbReference type="ARBA" id="ARBA00022777"/>
    </source>
</evidence>
<name>A0A650ELR9_9HELI</name>
<dbReference type="PANTHER" id="PTHR34299">
    <property type="entry name" value="DIACYLGLYCEROL KINASE"/>
    <property type="match status" value="1"/>
</dbReference>
<comment type="catalytic activity">
    <reaction evidence="24">
        <text>a 1,2-diacyl-sn-glycerol + ATP = a 1,2-diacyl-sn-glycero-3-phosphate + ADP + H(+)</text>
        <dbReference type="Rhea" id="RHEA:10272"/>
        <dbReference type="ChEBI" id="CHEBI:15378"/>
        <dbReference type="ChEBI" id="CHEBI:17815"/>
        <dbReference type="ChEBI" id="CHEBI:30616"/>
        <dbReference type="ChEBI" id="CHEBI:58608"/>
        <dbReference type="ChEBI" id="CHEBI:456216"/>
        <dbReference type="EC" id="2.7.1.107"/>
    </reaction>
</comment>
<dbReference type="InterPro" id="IPR000829">
    <property type="entry name" value="DAGK"/>
</dbReference>
<dbReference type="AlphaFoldDB" id="A0A650ELR9"/>
<feature type="binding site" evidence="22">
    <location>
        <begin position="102"/>
        <end position="103"/>
    </location>
    <ligand>
        <name>ATP</name>
        <dbReference type="ChEBI" id="CHEBI:30616"/>
    </ligand>
</feature>
<protein>
    <recommendedName>
        <fullName evidence="4 24">Diacylglycerol kinase</fullName>
        <ecNumber evidence="3 24">2.7.1.107</ecNumber>
    </recommendedName>
</protein>
<feature type="binding site" evidence="22">
    <location>
        <position position="24"/>
    </location>
    <ligand>
        <name>ATP</name>
        <dbReference type="ChEBI" id="CHEBI:30616"/>
    </ligand>
</feature>
<evidence type="ECO:0000256" key="16">
    <source>
        <dbReference type="ARBA" id="ARBA00023098"/>
    </source>
</evidence>
<comment type="cofactor">
    <cofactor evidence="23">
        <name>Mg(2+)</name>
        <dbReference type="ChEBI" id="CHEBI:18420"/>
    </cofactor>
    <text evidence="23">Mn(2+), Zn(2+), Cd(2+) and Co(2+) support activity to lesser extents.</text>
</comment>
<proteinExistence type="inferred from homology"/>
<feature type="transmembrane region" description="Helical" evidence="24">
    <location>
        <begin position="64"/>
        <end position="83"/>
    </location>
</feature>
<keyword evidence="6" id="KW-0444">Lipid biosynthesis</keyword>
<feature type="binding site" evidence="22">
    <location>
        <begin position="93"/>
        <end position="95"/>
    </location>
    <ligand>
        <name>ATP</name>
        <dbReference type="ChEBI" id="CHEBI:30616"/>
    </ligand>
</feature>
<keyword evidence="14 23" id="KW-0460">Magnesium</keyword>
<feature type="binding site" evidence="22">
    <location>
        <position position="17"/>
    </location>
    <ligand>
        <name>ATP</name>
        <dbReference type="ChEBI" id="CHEBI:30616"/>
    </ligand>
</feature>
<dbReference type="GO" id="GO:0004143">
    <property type="term" value="F:ATP-dependent diacylglycerol kinase activity"/>
    <property type="evidence" value="ECO:0007669"/>
    <property type="project" value="UniProtKB-EC"/>
</dbReference>
<feature type="binding site" evidence="21">
    <location>
        <position position="77"/>
    </location>
    <ligand>
        <name>substrate</name>
    </ligand>
</feature>
<evidence type="ECO:0000256" key="3">
    <source>
        <dbReference type="ARBA" id="ARBA00012133"/>
    </source>
</evidence>
<keyword evidence="9 24" id="KW-0812">Transmembrane</keyword>
<evidence type="ECO:0000256" key="18">
    <source>
        <dbReference type="ARBA" id="ARBA00023209"/>
    </source>
</evidence>
<evidence type="ECO:0000256" key="23">
    <source>
        <dbReference type="PIRSR" id="PIRSR600829-4"/>
    </source>
</evidence>
<comment type="function">
    <text evidence="24">Catalyzes the ATP-dependent phosphorylation of sn-l,2-diacylglycerol (DAG) to phosphatidic acid. Involved in the recycling of diacylglycerol produced as a by-product during membrane-derived oligosaccharide (MDO) biosynthesis.</text>
</comment>
<dbReference type="EC" id="2.7.1.107" evidence="3 24"/>
<dbReference type="Gene3D" id="1.10.287.3610">
    <property type="match status" value="1"/>
</dbReference>
<accession>A0A650ELR9</accession>
<dbReference type="GO" id="GO:0006654">
    <property type="term" value="P:phosphatidic acid biosynthetic process"/>
    <property type="evidence" value="ECO:0007669"/>
    <property type="project" value="InterPro"/>
</dbReference>
<evidence type="ECO:0000256" key="9">
    <source>
        <dbReference type="ARBA" id="ARBA00022692"/>
    </source>
</evidence>
<keyword evidence="12 24" id="KW-0418">Kinase</keyword>
<feature type="binding site" evidence="22">
    <location>
        <position position="84"/>
    </location>
    <ligand>
        <name>ATP</name>
        <dbReference type="ChEBI" id="CHEBI:30616"/>
    </ligand>
</feature>
<sequence>MEDIKRNDKKGKRGFKRLYNAFFYSLDGIKSAWKEEEGFRQVFSISIILSIVACFLAQSWQELILLILPCVISVIAELVNSAIENAIDFTSLEIHPLAKKAKDMGSAVQLIACLFIAFVWIGYVIDRFVLSV</sequence>
<keyword evidence="8 24" id="KW-0808">Transferase</keyword>
<keyword evidence="16 24" id="KW-0443">Lipid metabolism</keyword>
<evidence type="ECO:0000256" key="20">
    <source>
        <dbReference type="PIRSR" id="PIRSR600829-1"/>
    </source>
</evidence>
<dbReference type="EMBL" id="MN577567">
    <property type="protein sequence ID" value="QGT49914.1"/>
    <property type="molecule type" value="Genomic_DNA"/>
</dbReference>
<evidence type="ECO:0000256" key="17">
    <source>
        <dbReference type="ARBA" id="ARBA00023136"/>
    </source>
</evidence>
<evidence type="ECO:0000256" key="4">
    <source>
        <dbReference type="ARBA" id="ARBA00017575"/>
    </source>
</evidence>
<evidence type="ECO:0000256" key="15">
    <source>
        <dbReference type="ARBA" id="ARBA00022989"/>
    </source>
</evidence>
<keyword evidence="13 22" id="KW-0067">ATP-binding</keyword>
<evidence type="ECO:0000256" key="21">
    <source>
        <dbReference type="PIRSR" id="PIRSR600829-2"/>
    </source>
</evidence>
<evidence type="ECO:0000256" key="22">
    <source>
        <dbReference type="PIRSR" id="PIRSR600829-3"/>
    </source>
</evidence>
<gene>
    <name evidence="25" type="primary">dgkA</name>
    <name evidence="25" type="ORF">Helico4rc_0330</name>
</gene>
<evidence type="ECO:0000256" key="11">
    <source>
        <dbReference type="ARBA" id="ARBA00022741"/>
    </source>
</evidence>
<dbReference type="GO" id="GO:0046872">
    <property type="term" value="F:metal ion binding"/>
    <property type="evidence" value="ECO:0007669"/>
    <property type="project" value="UniProtKB-KW"/>
</dbReference>
<dbReference type="Pfam" id="PF01219">
    <property type="entry name" value="DAGK_prokar"/>
    <property type="match status" value="1"/>
</dbReference>
<evidence type="ECO:0000256" key="13">
    <source>
        <dbReference type="ARBA" id="ARBA00022840"/>
    </source>
</evidence>
<evidence type="ECO:0000256" key="14">
    <source>
        <dbReference type="ARBA" id="ARBA00022842"/>
    </source>
</evidence>
<comment type="subcellular location">
    <subcellularLocation>
        <location evidence="1">Cell inner membrane</location>
        <topology evidence="1">Multi-pass membrane protein</topology>
    </subcellularLocation>
</comment>
<feature type="binding site" evidence="23">
    <location>
        <position position="36"/>
    </location>
    <ligand>
        <name>a divalent metal cation</name>
        <dbReference type="ChEBI" id="CHEBI:60240"/>
    </ligand>
</feature>
<evidence type="ECO:0000256" key="2">
    <source>
        <dbReference type="ARBA" id="ARBA00005967"/>
    </source>
</evidence>
<feature type="binding site" evidence="22">
    <location>
        <position position="36"/>
    </location>
    <ligand>
        <name>ATP</name>
        <dbReference type="ChEBI" id="CHEBI:30616"/>
    </ligand>
</feature>
<keyword evidence="18" id="KW-0594">Phospholipid biosynthesis</keyword>
<evidence type="ECO:0000313" key="25">
    <source>
        <dbReference type="EMBL" id="QGT49914.1"/>
    </source>
</evidence>
<keyword evidence="11 22" id="KW-0547">Nucleotide-binding</keyword>
<feature type="binding site" evidence="21">
    <location>
        <position position="17"/>
    </location>
    <ligand>
        <name>substrate</name>
    </ligand>
</feature>
<dbReference type="GO" id="GO:0005524">
    <property type="term" value="F:ATP binding"/>
    <property type="evidence" value="ECO:0007669"/>
    <property type="project" value="UniProtKB-KW"/>
</dbReference>
<dbReference type="PANTHER" id="PTHR34299:SF1">
    <property type="entry name" value="DIACYLGLYCEROL KINASE"/>
    <property type="match status" value="1"/>
</dbReference>
<keyword evidence="5" id="KW-1003">Cell membrane</keyword>
<feature type="transmembrane region" description="Helical" evidence="24">
    <location>
        <begin position="39"/>
        <end position="58"/>
    </location>
</feature>
<organism evidence="25">
    <name type="scientific">uncultured Helicobacter sp</name>
    <dbReference type="NCBI Taxonomy" id="175537"/>
    <lineage>
        <taxon>Bacteria</taxon>
        <taxon>Pseudomonadati</taxon>
        <taxon>Campylobacterota</taxon>
        <taxon>Epsilonproteobacteria</taxon>
        <taxon>Campylobacterales</taxon>
        <taxon>Helicobacteraceae</taxon>
        <taxon>Helicobacter</taxon>
        <taxon>environmental samples</taxon>
    </lineage>
</organism>
<dbReference type="InterPro" id="IPR033718">
    <property type="entry name" value="DAGK_prok"/>
</dbReference>
<feature type="active site" description="Proton acceptor" evidence="20">
    <location>
        <position position="77"/>
    </location>
</feature>
<keyword evidence="19 24" id="KW-1208">Phospholipid metabolism</keyword>
<evidence type="ECO:0000256" key="5">
    <source>
        <dbReference type="ARBA" id="ARBA00022475"/>
    </source>
</evidence>
<feature type="binding site" evidence="21">
    <location>
        <position position="106"/>
    </location>
    <ligand>
        <name>substrate</name>
    </ligand>
</feature>
<evidence type="ECO:0000256" key="6">
    <source>
        <dbReference type="ARBA" id="ARBA00022516"/>
    </source>
</evidence>
<comment type="similarity">
    <text evidence="2 24">Belongs to the bacterial diacylglycerol kinase family.</text>
</comment>
<feature type="transmembrane region" description="Helical" evidence="24">
    <location>
        <begin position="104"/>
        <end position="125"/>
    </location>
</feature>